<keyword evidence="3" id="KW-1185">Reference proteome</keyword>
<accession>A0A4Y5TXH1</accession>
<name>A0A4Y5TXH1_9CAUD</name>
<evidence type="ECO:0000256" key="1">
    <source>
        <dbReference type="SAM" id="Phobius"/>
    </source>
</evidence>
<organism evidence="2 3">
    <name type="scientific">Aeromonas phage 2L372D</name>
    <dbReference type="NCBI Taxonomy" id="2588097"/>
    <lineage>
        <taxon>Viruses</taxon>
        <taxon>Duplodnaviria</taxon>
        <taxon>Heunggongvirae</taxon>
        <taxon>Uroviricota</taxon>
        <taxon>Caudoviricetes</taxon>
        <taxon>Plateaulakevirus</taxon>
        <taxon>Plateaulakevirus pv2L372D</taxon>
    </lineage>
</organism>
<keyword evidence="1" id="KW-1133">Transmembrane helix</keyword>
<feature type="transmembrane region" description="Helical" evidence="1">
    <location>
        <begin position="39"/>
        <end position="58"/>
    </location>
</feature>
<evidence type="ECO:0000313" key="3">
    <source>
        <dbReference type="Proteomes" id="UP000316128"/>
    </source>
</evidence>
<protein>
    <submittedName>
        <fullName evidence="2">Uncharacterized protein</fullName>
    </submittedName>
</protein>
<dbReference type="EMBL" id="MK804893">
    <property type="protein sequence ID" value="QDB74121.1"/>
    <property type="molecule type" value="Genomic_DNA"/>
</dbReference>
<keyword evidence="1" id="KW-0812">Transmembrane</keyword>
<proteinExistence type="predicted"/>
<evidence type="ECO:0000313" key="2">
    <source>
        <dbReference type="EMBL" id="QDB74121.1"/>
    </source>
</evidence>
<gene>
    <name evidence="2" type="ORF">2L372D_207</name>
</gene>
<reference evidence="2 3" key="1">
    <citation type="submission" date="2019-04" db="EMBL/GenBank/DDBJ databases">
        <title>Nine Novel Phages from a Plateau Lake in Southwest China Provide Insights into Aeromonas Phage Diversity.</title>
        <authorList>
            <person name="Xiao W."/>
            <person name="Bai M."/>
            <person name="Wang Y."/>
            <person name="Cui X."/>
        </authorList>
    </citation>
    <scope>NUCLEOTIDE SEQUENCE [LARGE SCALE GENOMIC DNA]</scope>
</reference>
<keyword evidence="1" id="KW-0472">Membrane</keyword>
<dbReference type="Proteomes" id="UP000316128">
    <property type="component" value="Segment"/>
</dbReference>
<sequence>MMNFVVWLILCIGLYILPAGIGAFINLDWSYLDFTTWSIEARVIYIAVVIGCTVICATDGV</sequence>